<sequence length="147" mass="16860">MGAVSVLTYWEKYIPDVLCKMEDEYMKYRIVLALTLACLSASAAATSLCQEKEQDIQREIGYAEKHNNQNRINGLKKALSEVKANCTDSKLRADHQEKIAEQKDEIREREQDLREAKQSGDAEKVAKREHKLQDAKKELNALESRAY</sequence>
<evidence type="ECO:0000313" key="2">
    <source>
        <dbReference type="EMBL" id="OAT55702.1"/>
    </source>
</evidence>
<evidence type="ECO:0000256" key="1">
    <source>
        <dbReference type="SAM" id="MobiDB-lite"/>
    </source>
</evidence>
<dbReference type="Pfam" id="PF06476">
    <property type="entry name" value="DUF1090"/>
    <property type="match status" value="1"/>
</dbReference>
<protein>
    <submittedName>
        <fullName evidence="2">Periplasmic protein</fullName>
    </submittedName>
</protein>
<evidence type="ECO:0000313" key="3">
    <source>
        <dbReference type="Proteomes" id="UP000078386"/>
    </source>
</evidence>
<proteinExistence type="predicted"/>
<name>A0A1B7K6I7_9ENTR</name>
<dbReference type="PATRIC" id="fig|1354264.4.peg.750"/>
<dbReference type="AlphaFoldDB" id="A0A1B7K6I7"/>
<reference evidence="2 3" key="1">
    <citation type="submission" date="2016-04" db="EMBL/GenBank/DDBJ databases">
        <title>ATOL: Assembling a taxonomically balanced genome-scale reconstruction of the evolutionary history of the Enterobacteriaceae.</title>
        <authorList>
            <person name="Plunkett G.III."/>
            <person name="Neeno-Eckwall E.C."/>
            <person name="Glasner J.D."/>
            <person name="Perna N.T."/>
        </authorList>
    </citation>
    <scope>NUCLEOTIDE SEQUENCE [LARGE SCALE GENOMIC DNA]</scope>
    <source>
        <strain evidence="2 3">ATCC 51603</strain>
    </source>
</reference>
<dbReference type="EMBL" id="LXEU01000015">
    <property type="protein sequence ID" value="OAT55702.1"/>
    <property type="molecule type" value="Genomic_DNA"/>
</dbReference>
<organism evidence="2 3">
    <name type="scientific">Kluyvera georgiana ATCC 51603</name>
    <dbReference type="NCBI Taxonomy" id="1354264"/>
    <lineage>
        <taxon>Bacteria</taxon>
        <taxon>Pseudomonadati</taxon>
        <taxon>Pseudomonadota</taxon>
        <taxon>Gammaproteobacteria</taxon>
        <taxon>Enterobacterales</taxon>
        <taxon>Enterobacteriaceae</taxon>
        <taxon>Kluyvera</taxon>
    </lineage>
</organism>
<dbReference type="Proteomes" id="UP000078386">
    <property type="component" value="Unassembled WGS sequence"/>
</dbReference>
<dbReference type="InterPro" id="IPR009468">
    <property type="entry name" value="DUF1090"/>
</dbReference>
<gene>
    <name evidence="2" type="ORF">M989_00723</name>
</gene>
<keyword evidence="3" id="KW-1185">Reference proteome</keyword>
<comment type="caution">
    <text evidence="2">The sequence shown here is derived from an EMBL/GenBank/DDBJ whole genome shotgun (WGS) entry which is preliminary data.</text>
</comment>
<feature type="region of interest" description="Disordered" evidence="1">
    <location>
        <begin position="93"/>
        <end position="147"/>
    </location>
</feature>
<accession>A0A1B7K6I7</accession>